<dbReference type="InterPro" id="IPR002099">
    <property type="entry name" value="MutL/Mlh/PMS"/>
</dbReference>
<feature type="non-terminal residue" evidence="7">
    <location>
        <position position="1"/>
    </location>
</feature>
<sequence length="357" mass="39205">IKILPEVLSNKIAAGEVVERPASVVKELVENALDAGSRRIIIEIEKGGHSLIRVSDNGSGMNRDDTLLAIERYATSKIFKDRDLFAISTLGFRGEALPSIASVSRFTLVTKDESSAVGTEIVVQGGTVKKVSDVGAPTGTMVTVGQLFFNTPARRKFLKTVNTEMGHIADAAAAFALGRPRVQFRLVHNGKVLKSWPAAADPVERVVDVLGKSIENDLHRIEFNESAVTVTGWTASPRVARSTSRGTYIFVNGRLVRDRIIRHALFEGYGKRLMKGQFPMAVLFIKVPYDQVDVNVHPAKHEVRFAQQKRVHDAVAGAVSETLRYGDRSAWITTPSTPRPPAMEQHRISEQEAVFGR</sequence>
<feature type="non-terminal residue" evidence="7">
    <location>
        <position position="357"/>
    </location>
</feature>
<dbReference type="PANTHER" id="PTHR10073:SF12">
    <property type="entry name" value="DNA MISMATCH REPAIR PROTEIN MLH1"/>
    <property type="match status" value="1"/>
</dbReference>
<dbReference type="InterPro" id="IPR013507">
    <property type="entry name" value="DNA_mismatch_S5_2-like"/>
</dbReference>
<dbReference type="SUPFAM" id="SSF54211">
    <property type="entry name" value="Ribosomal protein S5 domain 2-like"/>
    <property type="match status" value="1"/>
</dbReference>
<dbReference type="InterPro" id="IPR014721">
    <property type="entry name" value="Ribsml_uS5_D2-typ_fold_subgr"/>
</dbReference>
<dbReference type="InterPro" id="IPR014762">
    <property type="entry name" value="DNA_mismatch_repair_CS"/>
</dbReference>
<evidence type="ECO:0000256" key="5">
    <source>
        <dbReference type="SAM" id="MobiDB-lite"/>
    </source>
</evidence>
<gene>
    <name evidence="7" type="primary">mutL</name>
    <name evidence="7" type="ORF">H8D96_02110</name>
</gene>
<dbReference type="GO" id="GO:0016887">
    <property type="term" value="F:ATP hydrolysis activity"/>
    <property type="evidence" value="ECO:0007669"/>
    <property type="project" value="InterPro"/>
</dbReference>
<dbReference type="PANTHER" id="PTHR10073">
    <property type="entry name" value="DNA MISMATCH REPAIR PROTEIN MLH, PMS, MUTL"/>
    <property type="match status" value="1"/>
</dbReference>
<dbReference type="AlphaFoldDB" id="A0A8J6NZV8"/>
<dbReference type="GO" id="GO:0030983">
    <property type="term" value="F:mismatched DNA binding"/>
    <property type="evidence" value="ECO:0007669"/>
    <property type="project" value="InterPro"/>
</dbReference>
<evidence type="ECO:0000259" key="6">
    <source>
        <dbReference type="SMART" id="SM01340"/>
    </source>
</evidence>
<comment type="caution">
    <text evidence="7">The sequence shown here is derived from an EMBL/GenBank/DDBJ whole genome shotgun (WGS) entry which is preliminary data.</text>
</comment>
<dbReference type="GO" id="GO:0006298">
    <property type="term" value="P:mismatch repair"/>
    <property type="evidence" value="ECO:0007669"/>
    <property type="project" value="InterPro"/>
</dbReference>
<protein>
    <recommendedName>
        <fullName evidence="2">DNA mismatch repair protein MutL</fullName>
    </recommendedName>
</protein>
<keyword evidence="4" id="KW-0234">DNA repair</keyword>
<dbReference type="Gene3D" id="3.30.230.10">
    <property type="match status" value="1"/>
</dbReference>
<dbReference type="GO" id="GO:0140664">
    <property type="term" value="F:ATP-dependent DNA damage sensor activity"/>
    <property type="evidence" value="ECO:0007669"/>
    <property type="project" value="InterPro"/>
</dbReference>
<dbReference type="PROSITE" id="PS00058">
    <property type="entry name" value="DNA_MISMATCH_REPAIR_1"/>
    <property type="match status" value="1"/>
</dbReference>
<feature type="domain" description="DNA mismatch repair protein S5" evidence="6">
    <location>
        <begin position="206"/>
        <end position="324"/>
    </location>
</feature>
<feature type="region of interest" description="Disordered" evidence="5">
    <location>
        <begin position="335"/>
        <end position="357"/>
    </location>
</feature>
<evidence type="ECO:0000256" key="1">
    <source>
        <dbReference type="ARBA" id="ARBA00006082"/>
    </source>
</evidence>
<dbReference type="FunFam" id="3.30.565.10:FF:000003">
    <property type="entry name" value="DNA mismatch repair endonuclease MutL"/>
    <property type="match status" value="1"/>
</dbReference>
<dbReference type="Pfam" id="PF01119">
    <property type="entry name" value="DNA_mis_repair"/>
    <property type="match status" value="1"/>
</dbReference>
<dbReference type="EMBL" id="JACNIG010000071">
    <property type="protein sequence ID" value="MBC8430692.1"/>
    <property type="molecule type" value="Genomic_DNA"/>
</dbReference>
<dbReference type="InterPro" id="IPR020568">
    <property type="entry name" value="Ribosomal_Su5_D2-typ_SF"/>
</dbReference>
<evidence type="ECO:0000256" key="4">
    <source>
        <dbReference type="ARBA" id="ARBA00023204"/>
    </source>
</evidence>
<dbReference type="CDD" id="cd00782">
    <property type="entry name" value="MutL_Trans"/>
    <property type="match status" value="1"/>
</dbReference>
<dbReference type="SMART" id="SM01340">
    <property type="entry name" value="DNA_mis_repair"/>
    <property type="match status" value="1"/>
</dbReference>
<dbReference type="Proteomes" id="UP000605201">
    <property type="component" value="Unassembled WGS sequence"/>
</dbReference>
<keyword evidence="7" id="KW-0255">Endonuclease</keyword>
<evidence type="ECO:0000256" key="2">
    <source>
        <dbReference type="ARBA" id="ARBA00021975"/>
    </source>
</evidence>
<organism evidence="7 8">
    <name type="scientific">Candidatus Desulfatibia vada</name>
    <dbReference type="NCBI Taxonomy" id="2841696"/>
    <lineage>
        <taxon>Bacteria</taxon>
        <taxon>Pseudomonadati</taxon>
        <taxon>Thermodesulfobacteriota</taxon>
        <taxon>Desulfobacteria</taxon>
        <taxon>Desulfobacterales</taxon>
        <taxon>Desulfobacterales incertae sedis</taxon>
        <taxon>Candidatus Desulfatibia</taxon>
    </lineage>
</organism>
<reference evidence="7 8" key="1">
    <citation type="submission" date="2020-08" db="EMBL/GenBank/DDBJ databases">
        <title>Bridging the membrane lipid divide: bacteria of the FCB group superphylum have the potential to synthesize archaeal ether lipids.</title>
        <authorList>
            <person name="Villanueva L."/>
            <person name="Von Meijenfeldt F.A.B."/>
            <person name="Westbye A.B."/>
            <person name="Yadav S."/>
            <person name="Hopmans E.C."/>
            <person name="Dutilh B.E."/>
            <person name="Sinninghe Damste J.S."/>
        </authorList>
    </citation>
    <scope>NUCLEOTIDE SEQUENCE [LARGE SCALE GENOMIC DNA]</scope>
    <source>
        <strain evidence="7">NIOZ-UU17</strain>
    </source>
</reference>
<dbReference type="GO" id="GO:0032300">
    <property type="term" value="C:mismatch repair complex"/>
    <property type="evidence" value="ECO:0007669"/>
    <property type="project" value="InterPro"/>
</dbReference>
<keyword evidence="7" id="KW-0378">Hydrolase</keyword>
<dbReference type="GO" id="GO:0005524">
    <property type="term" value="F:ATP binding"/>
    <property type="evidence" value="ECO:0007669"/>
    <property type="project" value="InterPro"/>
</dbReference>
<dbReference type="Pfam" id="PF13589">
    <property type="entry name" value="HATPase_c_3"/>
    <property type="match status" value="1"/>
</dbReference>
<evidence type="ECO:0000313" key="7">
    <source>
        <dbReference type="EMBL" id="MBC8430692.1"/>
    </source>
</evidence>
<dbReference type="Gene3D" id="3.30.565.10">
    <property type="entry name" value="Histidine kinase-like ATPase, C-terminal domain"/>
    <property type="match status" value="1"/>
</dbReference>
<proteinExistence type="inferred from homology"/>
<dbReference type="CDD" id="cd16926">
    <property type="entry name" value="HATPase_MutL-MLH-PMS-like"/>
    <property type="match status" value="1"/>
</dbReference>
<evidence type="ECO:0000256" key="3">
    <source>
        <dbReference type="ARBA" id="ARBA00022763"/>
    </source>
</evidence>
<dbReference type="InterPro" id="IPR036890">
    <property type="entry name" value="HATPase_C_sf"/>
</dbReference>
<dbReference type="InterPro" id="IPR038973">
    <property type="entry name" value="MutL/Mlh/Pms-like"/>
</dbReference>
<keyword evidence="3" id="KW-0227">DNA damage</keyword>
<comment type="similarity">
    <text evidence="1">Belongs to the DNA mismatch repair MutL/HexB family.</text>
</comment>
<keyword evidence="7" id="KW-0540">Nuclease</keyword>
<dbReference type="SUPFAM" id="SSF55874">
    <property type="entry name" value="ATPase domain of HSP90 chaperone/DNA topoisomerase II/histidine kinase"/>
    <property type="match status" value="1"/>
</dbReference>
<evidence type="ECO:0000313" key="8">
    <source>
        <dbReference type="Proteomes" id="UP000605201"/>
    </source>
</evidence>
<dbReference type="NCBIfam" id="TIGR00585">
    <property type="entry name" value="mutl"/>
    <property type="match status" value="1"/>
</dbReference>
<name>A0A8J6NZV8_9BACT</name>
<accession>A0A8J6NZV8</accession>
<dbReference type="GO" id="GO:0004519">
    <property type="term" value="F:endonuclease activity"/>
    <property type="evidence" value="ECO:0007669"/>
    <property type="project" value="UniProtKB-KW"/>
</dbReference>